<proteinExistence type="predicted"/>
<dbReference type="GO" id="GO:0030286">
    <property type="term" value="C:dynein complex"/>
    <property type="evidence" value="ECO:0007669"/>
    <property type="project" value="InterPro"/>
</dbReference>
<dbReference type="InterPro" id="IPR026983">
    <property type="entry name" value="DHC"/>
</dbReference>
<feature type="domain" description="Dynein heavy chain linker" evidence="1">
    <location>
        <begin position="75"/>
        <end position="174"/>
    </location>
</feature>
<name>A0A830HWL6_9CHLO</name>
<sequence>MRASAMGGHLDEELVANAYKLIDHYHHGNAGDQVPGAEEGVVFNGGNVASIQHDAEKLNENQDLFEIYVVDYVALRRCTEEIQYLKNLWDMLGVVTFTFKDWNKTLWDKIDVEMLVDEGKKISKDIKMLNKAVRNYDAFKVLEDSVKAMLTSLPLVSDLHHPAMRERHWQQLEDYDARCENGACFQWQSQLRYKQNEKNKECQINICDADDHRNYHNSPSPAHKSTSQISLFACPSRRACLIRFGGRRVDDAEAVEPEAAGDPTSMTAAVFVEANDGAMDAAWARRHSSGDGFSRANLSSIKTIYEEIEPKLMEKNEISPLLELELVAPTIEWQPDLGEASSGDGVRDAFNSWIKGFLSVGTMMKRLDMTKWIFFLLSAEDPEVAVWVGQVGPLVKWSSSSSSSSSPSSS</sequence>
<dbReference type="Pfam" id="PF08393">
    <property type="entry name" value="DHC_N2"/>
    <property type="match status" value="1"/>
</dbReference>
<accession>A0A830HWL6</accession>
<dbReference type="GO" id="GO:0045505">
    <property type="term" value="F:dynein intermediate chain binding"/>
    <property type="evidence" value="ECO:0007669"/>
    <property type="project" value="InterPro"/>
</dbReference>
<dbReference type="GO" id="GO:0007018">
    <property type="term" value="P:microtubule-based movement"/>
    <property type="evidence" value="ECO:0007669"/>
    <property type="project" value="InterPro"/>
</dbReference>
<dbReference type="AlphaFoldDB" id="A0A830HWL6"/>
<dbReference type="OrthoDB" id="1934514at2759"/>
<evidence type="ECO:0000313" key="2">
    <source>
        <dbReference type="EMBL" id="GHP11328.1"/>
    </source>
</evidence>
<keyword evidence="3" id="KW-1185">Reference proteome</keyword>
<dbReference type="PANTHER" id="PTHR45703">
    <property type="entry name" value="DYNEIN HEAVY CHAIN"/>
    <property type="match status" value="1"/>
</dbReference>
<dbReference type="Gene3D" id="1.20.58.1120">
    <property type="match status" value="1"/>
</dbReference>
<gene>
    <name evidence="2" type="ORF">PPROV_001005600</name>
</gene>
<reference evidence="2" key="1">
    <citation type="submission" date="2020-10" db="EMBL/GenBank/DDBJ databases">
        <title>Unveiling of a novel bifunctional photoreceptor, Dualchrome1, isolated from a cosmopolitan green alga.</title>
        <authorList>
            <person name="Suzuki S."/>
            <person name="Kawachi M."/>
        </authorList>
    </citation>
    <scope>NUCLEOTIDE SEQUENCE</scope>
    <source>
        <strain evidence="2">NIES 2893</strain>
    </source>
</reference>
<dbReference type="PANTHER" id="PTHR45703:SF8">
    <property type="entry name" value="DYNEINS HEAVY CHAIN"/>
    <property type="match status" value="1"/>
</dbReference>
<dbReference type="Proteomes" id="UP000660262">
    <property type="component" value="Unassembled WGS sequence"/>
</dbReference>
<evidence type="ECO:0000313" key="3">
    <source>
        <dbReference type="Proteomes" id="UP000660262"/>
    </source>
</evidence>
<dbReference type="InterPro" id="IPR013602">
    <property type="entry name" value="Dynein_heavy_linker"/>
</dbReference>
<protein>
    <recommendedName>
        <fullName evidence="1">Dynein heavy chain linker domain-containing protein</fullName>
    </recommendedName>
</protein>
<evidence type="ECO:0000259" key="1">
    <source>
        <dbReference type="Pfam" id="PF08393"/>
    </source>
</evidence>
<comment type="caution">
    <text evidence="2">The sequence shown here is derived from an EMBL/GenBank/DDBJ whole genome shotgun (WGS) entry which is preliminary data.</text>
</comment>
<organism evidence="2 3">
    <name type="scientific">Pycnococcus provasolii</name>
    <dbReference type="NCBI Taxonomy" id="41880"/>
    <lineage>
        <taxon>Eukaryota</taxon>
        <taxon>Viridiplantae</taxon>
        <taxon>Chlorophyta</taxon>
        <taxon>Pseudoscourfieldiophyceae</taxon>
        <taxon>Pseudoscourfieldiales</taxon>
        <taxon>Pycnococcaceae</taxon>
        <taxon>Pycnococcus</taxon>
    </lineage>
</organism>
<dbReference type="GO" id="GO:0051959">
    <property type="term" value="F:dynein light intermediate chain binding"/>
    <property type="evidence" value="ECO:0007669"/>
    <property type="project" value="InterPro"/>
</dbReference>
<dbReference type="EMBL" id="BNJQ01000034">
    <property type="protein sequence ID" value="GHP11328.1"/>
    <property type="molecule type" value="Genomic_DNA"/>
</dbReference>